<accession>A0A6N1NGR4</accession>
<evidence type="ECO:0000256" key="1">
    <source>
        <dbReference type="SAM" id="Phobius"/>
    </source>
</evidence>
<dbReference type="KEGG" id="vg:80517253"/>
<dbReference type="Pfam" id="PF01755">
    <property type="entry name" value="Glyco_transf_25"/>
    <property type="match status" value="1"/>
</dbReference>
<keyword evidence="1" id="KW-0812">Transmembrane</keyword>
<keyword evidence="1" id="KW-0472">Membrane</keyword>
<reference evidence="3" key="2">
    <citation type="journal article" date="2018" name="Nat. Commun.">
        <title>Tailed giant Tupanvirus possesses the most complete translational apparatus of the known virosphere.</title>
        <authorList>
            <person name="Abrahao J."/>
            <person name="Silva L."/>
            <person name="Silva L.S."/>
            <person name="Khalil J.Y.B."/>
            <person name="Rodrigues R."/>
            <person name="Arantes T."/>
            <person name="Assis F."/>
            <person name="Boratto P."/>
            <person name="Andrade M."/>
            <person name="Kroon E.G."/>
            <person name="Ribeiro B."/>
            <person name="Bergier I."/>
            <person name="Seligmann H."/>
            <person name="Ghigo E."/>
            <person name="Colson P."/>
            <person name="Levasseur A."/>
            <person name="Kroemer G."/>
            <person name="Raoult D."/>
            <person name="La Scola B."/>
        </authorList>
    </citation>
    <scope>NUCLEOTIDE SEQUENCE [LARGE SCALE GENOMIC DNA]</scope>
    <source>
        <strain evidence="3">Deep ocean</strain>
    </source>
</reference>
<feature type="domain" description="Glycosyl transferase family 25" evidence="2">
    <location>
        <begin position="43"/>
        <end position="155"/>
    </location>
</feature>
<feature type="transmembrane region" description="Helical" evidence="1">
    <location>
        <begin position="216"/>
        <end position="242"/>
    </location>
</feature>
<reference evidence="3" key="1">
    <citation type="submission" date="2017-06" db="EMBL/GenBank/DDBJ databases">
        <authorList>
            <person name="Assis F.L."/>
            <person name="Abrahao J.S."/>
            <person name="Silva L."/>
            <person name="Khalil J.B."/>
            <person name="Rodrigues R."/>
            <person name="Silva L.S."/>
            <person name="Boratto P."/>
            <person name="Andrade M."/>
            <person name="Kroon E.G."/>
            <person name="Ribeiro B."/>
            <person name="Bergier I."/>
            <person name="Seligmann H."/>
            <person name="Ghigo E."/>
            <person name="Colson P."/>
            <person name="Levasseur A."/>
            <person name="Raoult D."/>
            <person name="Scola B.L."/>
        </authorList>
    </citation>
    <scope>NUCLEOTIDE SEQUENCE</scope>
    <source>
        <strain evidence="3">Deep ocean</strain>
    </source>
</reference>
<evidence type="ECO:0000259" key="2">
    <source>
        <dbReference type="Pfam" id="PF01755"/>
    </source>
</evidence>
<keyword evidence="1" id="KW-1133">Transmembrane helix</keyword>
<dbReference type="EMBL" id="MF405918">
    <property type="protein sequence ID" value="QKU33950.1"/>
    <property type="molecule type" value="Genomic_DNA"/>
</dbReference>
<protein>
    <recommendedName>
        <fullName evidence="2">Glycosyl transferase family 25 domain-containing protein</fullName>
    </recommendedName>
</protein>
<dbReference type="RefSeq" id="YP_010780562.1">
    <property type="nucleotide sequence ID" value="NC_075038.1"/>
</dbReference>
<organism evidence="3">
    <name type="scientific">Tupanvirus deep ocean</name>
    <dbReference type="NCBI Taxonomy" id="2126984"/>
    <lineage>
        <taxon>Viruses</taxon>
        <taxon>Varidnaviria</taxon>
        <taxon>Bamfordvirae</taxon>
        <taxon>Nucleocytoviricota</taxon>
        <taxon>Megaviricetes</taxon>
        <taxon>Imitervirales</taxon>
        <taxon>Mimiviridae</taxon>
        <taxon>Megamimivirinae</taxon>
        <taxon>Tupanvirus</taxon>
        <taxon>Tupanvirus altamarinense</taxon>
    </lineage>
</organism>
<proteinExistence type="predicted"/>
<dbReference type="InterPro" id="IPR002654">
    <property type="entry name" value="Glyco_trans_25"/>
</dbReference>
<name>A0A6N1NGR4_9VIRU</name>
<dbReference type="GeneID" id="80517253"/>
<sequence length="247" mass="29296">MAIDKYYCINLYERDDRMYEAKTVFDKYNIPVNFFRVNKDKEDGRRGCFTSHVKIINDAYDKKLNNILIFEDDIVCYLSKEEFDQKMQQIHEFMDNNDFDILFIGSIPDIFNKRVVKVYKDIYKANAYCTHAYILSRKGIEKFRNLTYNGTPIDFVYMDSDNAYAMYPSIFYQNESKSDIAPSWHTFFGFKSDTVKLRESYATNVNIPLNWLIKSVVILSLIAFFLTSKIIFIIVPILFLVYHIVLR</sequence>
<evidence type="ECO:0000313" key="3">
    <source>
        <dbReference type="EMBL" id="QKU33950.1"/>
    </source>
</evidence>